<reference evidence="2 3" key="1">
    <citation type="submission" date="2013-03" db="EMBL/GenBank/DDBJ databases">
        <title>The Genome Sequence of Cladophialophora psammophila CBS 110553.</title>
        <authorList>
            <consortium name="The Broad Institute Genomics Platform"/>
            <person name="Cuomo C."/>
            <person name="de Hoog S."/>
            <person name="Gorbushina A."/>
            <person name="Walker B."/>
            <person name="Young S.K."/>
            <person name="Zeng Q."/>
            <person name="Gargeya S."/>
            <person name="Fitzgerald M."/>
            <person name="Haas B."/>
            <person name="Abouelleil A."/>
            <person name="Allen A.W."/>
            <person name="Alvarado L."/>
            <person name="Arachchi H.M."/>
            <person name="Berlin A.M."/>
            <person name="Chapman S.B."/>
            <person name="Gainer-Dewar J."/>
            <person name="Goldberg J."/>
            <person name="Griggs A."/>
            <person name="Gujja S."/>
            <person name="Hansen M."/>
            <person name="Howarth C."/>
            <person name="Imamovic A."/>
            <person name="Ireland A."/>
            <person name="Larimer J."/>
            <person name="McCowan C."/>
            <person name="Murphy C."/>
            <person name="Pearson M."/>
            <person name="Poon T.W."/>
            <person name="Priest M."/>
            <person name="Roberts A."/>
            <person name="Saif S."/>
            <person name="Shea T."/>
            <person name="Sisk P."/>
            <person name="Sykes S."/>
            <person name="Wortman J."/>
            <person name="Nusbaum C."/>
            <person name="Birren B."/>
        </authorList>
    </citation>
    <scope>NUCLEOTIDE SEQUENCE [LARGE SCALE GENOMIC DNA]</scope>
    <source>
        <strain evidence="2 3">CBS 110553</strain>
    </source>
</reference>
<keyword evidence="3" id="KW-1185">Reference proteome</keyword>
<dbReference type="OrthoDB" id="10472238at2759"/>
<accession>W9XR39</accession>
<sequence>MEPMNQTTTVTEIDSAPQHDVAADSRAADRRHLDRLDILHNLQEQAACLATRLGGLSGVLLEGLDQLCRACGSRVRREALYTEEINSIMSMWADEQSRHEKTRSDLEHCQALLKATDAAYRYLCIAGVAEEGVQHSFSTLPDQVLWTHQFEKTSEELHAEGQNLDLRRSRLRQRARHFILSIRKYEEFARKLRAEMDRYSEWLDSRAQLLQRNYERYCEIMAENCQPPLLLYQGGEELAHLKDAFSAATAEREEAARRGKETSYFDGRPDMLEDMFDILS</sequence>
<feature type="compositionally biased region" description="Polar residues" evidence="1">
    <location>
        <begin position="1"/>
        <end position="12"/>
    </location>
</feature>
<evidence type="ECO:0008006" key="4">
    <source>
        <dbReference type="Google" id="ProtNLM"/>
    </source>
</evidence>
<name>W9XR39_9EURO</name>
<comment type="caution">
    <text evidence="2">The sequence shown here is derived from an EMBL/GenBank/DDBJ whole genome shotgun (WGS) entry which is preliminary data.</text>
</comment>
<evidence type="ECO:0000313" key="3">
    <source>
        <dbReference type="Proteomes" id="UP000019471"/>
    </source>
</evidence>
<dbReference type="Proteomes" id="UP000019471">
    <property type="component" value="Unassembled WGS sequence"/>
</dbReference>
<feature type="region of interest" description="Disordered" evidence="1">
    <location>
        <begin position="1"/>
        <end position="22"/>
    </location>
</feature>
<protein>
    <recommendedName>
        <fullName evidence="4">Autophagy-related protein 17</fullName>
    </recommendedName>
</protein>
<dbReference type="EMBL" id="AMGX01000005">
    <property type="protein sequence ID" value="EXJ72784.1"/>
    <property type="molecule type" value="Genomic_DNA"/>
</dbReference>
<evidence type="ECO:0000313" key="2">
    <source>
        <dbReference type="EMBL" id="EXJ72784.1"/>
    </source>
</evidence>
<gene>
    <name evidence="2" type="ORF">A1O5_03931</name>
</gene>
<evidence type="ECO:0000256" key="1">
    <source>
        <dbReference type="SAM" id="MobiDB-lite"/>
    </source>
</evidence>
<dbReference type="RefSeq" id="XP_007742731.1">
    <property type="nucleotide sequence ID" value="XM_007744541.1"/>
</dbReference>
<proteinExistence type="predicted"/>
<organism evidence="2 3">
    <name type="scientific">Cladophialophora psammophila CBS 110553</name>
    <dbReference type="NCBI Taxonomy" id="1182543"/>
    <lineage>
        <taxon>Eukaryota</taxon>
        <taxon>Fungi</taxon>
        <taxon>Dikarya</taxon>
        <taxon>Ascomycota</taxon>
        <taxon>Pezizomycotina</taxon>
        <taxon>Eurotiomycetes</taxon>
        <taxon>Chaetothyriomycetidae</taxon>
        <taxon>Chaetothyriales</taxon>
        <taxon>Herpotrichiellaceae</taxon>
        <taxon>Cladophialophora</taxon>
    </lineage>
</organism>
<dbReference type="GeneID" id="19188658"/>
<dbReference type="HOGENOM" id="CLU_993991_0_0_1"/>
<dbReference type="AlphaFoldDB" id="W9XR39"/>